<reference evidence="6" key="1">
    <citation type="submission" date="2023-06" db="EMBL/GenBank/DDBJ databases">
        <title>Genome-scale phylogeny and comparative genomics of the fungal order Sordariales.</title>
        <authorList>
            <consortium name="Lawrence Berkeley National Laboratory"/>
            <person name="Hensen N."/>
            <person name="Bonometti L."/>
            <person name="Westerberg I."/>
            <person name="Brannstrom I.O."/>
            <person name="Guillou S."/>
            <person name="Cros-Aarteil S."/>
            <person name="Calhoun S."/>
            <person name="Haridas S."/>
            <person name="Kuo A."/>
            <person name="Mondo S."/>
            <person name="Pangilinan J."/>
            <person name="Riley R."/>
            <person name="Labutti K."/>
            <person name="Andreopoulos B."/>
            <person name="Lipzen A."/>
            <person name="Chen C."/>
            <person name="Yanf M."/>
            <person name="Daum C."/>
            <person name="Ng V."/>
            <person name="Clum A."/>
            <person name="Steindorff A."/>
            <person name="Ohm R."/>
            <person name="Martin F."/>
            <person name="Silar P."/>
            <person name="Natvig D."/>
            <person name="Lalanne C."/>
            <person name="Gautier V."/>
            <person name="Ament-Velasquez S.L."/>
            <person name="Kruys A."/>
            <person name="Hutchinson M.I."/>
            <person name="Powell A.J."/>
            <person name="Barry K."/>
            <person name="Miller A.N."/>
            <person name="Grigoriev I.V."/>
            <person name="Debuchy R."/>
            <person name="Gladieux P."/>
            <person name="Thoren M.H."/>
            <person name="Johannesson H."/>
        </authorList>
    </citation>
    <scope>NUCLEOTIDE SEQUENCE</scope>
    <source>
        <strain evidence="6">SMH2532-1</strain>
    </source>
</reference>
<keyword evidence="1" id="KW-0596">Phosphopantetheine</keyword>
<dbReference type="Gene3D" id="3.40.50.980">
    <property type="match status" value="1"/>
</dbReference>
<dbReference type="InterPro" id="IPR025110">
    <property type="entry name" value="AMP-bd_C"/>
</dbReference>
<evidence type="ECO:0000256" key="1">
    <source>
        <dbReference type="ARBA" id="ARBA00022450"/>
    </source>
</evidence>
<proteinExistence type="inferred from homology"/>
<evidence type="ECO:0000313" key="7">
    <source>
        <dbReference type="Proteomes" id="UP001174936"/>
    </source>
</evidence>
<comment type="caution">
    <text evidence="6">The sequence shown here is derived from an EMBL/GenBank/DDBJ whole genome shotgun (WGS) entry which is preliminary data.</text>
</comment>
<dbReference type="GO" id="GO:0044550">
    <property type="term" value="P:secondary metabolite biosynthetic process"/>
    <property type="evidence" value="ECO:0007669"/>
    <property type="project" value="TreeGrafter"/>
</dbReference>
<sequence length="380" mass="41552">MAVSELEDVRDVTAVPLTLLIQDDWSFRLNYRTDRYDSVQASRLSESFSSILSEMTTPVATTACTQAALPSAEERKLLELGNACSKNTFINTLASSQTLLDVFEAAVRDHSKLLAVEKGDVALTYEELGLAASKLARHLVQQGIRVRWRHARDLLGVAPWSNLVLRPEDGDIFKVLGMVDVAILTPSAVKGLDPKTFPRLSILYFGGEALPQTTVDLWAQGRDVYNFYGPRLLPHGAVGEIVLAGVQVARGYVGMPEETSAKFLPDSISADSHPQEKMYRSGNTGYWTECGELVCLGRRDRLTKVRGFRVSLASVEEALHAIPGVRAAAVVVADGGTMNAWVAPAVDINKLHLELTSSLPAYARPQRIFCLDSLPLTLDE</sequence>
<dbReference type="AlphaFoldDB" id="A0AA39Y255"/>
<dbReference type="GO" id="GO:0031177">
    <property type="term" value="F:phosphopantetheine binding"/>
    <property type="evidence" value="ECO:0007669"/>
    <property type="project" value="TreeGrafter"/>
</dbReference>
<comment type="similarity">
    <text evidence="4">Belongs to the NRP synthetase family.</text>
</comment>
<dbReference type="GO" id="GO:0043041">
    <property type="term" value="P:amino acid activation for nonribosomal peptide biosynthetic process"/>
    <property type="evidence" value="ECO:0007669"/>
    <property type="project" value="TreeGrafter"/>
</dbReference>
<dbReference type="Gene3D" id="2.30.38.10">
    <property type="entry name" value="Luciferase, Domain 3"/>
    <property type="match status" value="1"/>
</dbReference>
<keyword evidence="3" id="KW-0436">Ligase</keyword>
<dbReference type="PANTHER" id="PTHR45527:SF11">
    <property type="entry name" value="NONRIBOSOMAL PEPTIDE SYNTHETASE 5"/>
    <property type="match status" value="1"/>
</dbReference>
<dbReference type="InterPro" id="IPR042099">
    <property type="entry name" value="ANL_N_sf"/>
</dbReference>
<evidence type="ECO:0000256" key="4">
    <source>
        <dbReference type="ARBA" id="ARBA00029454"/>
    </source>
</evidence>
<organism evidence="6 7">
    <name type="scientific">Cercophora newfieldiana</name>
    <dbReference type="NCBI Taxonomy" id="92897"/>
    <lineage>
        <taxon>Eukaryota</taxon>
        <taxon>Fungi</taxon>
        <taxon>Dikarya</taxon>
        <taxon>Ascomycota</taxon>
        <taxon>Pezizomycotina</taxon>
        <taxon>Sordariomycetes</taxon>
        <taxon>Sordariomycetidae</taxon>
        <taxon>Sordariales</taxon>
        <taxon>Lasiosphaeriaceae</taxon>
        <taxon>Cercophora</taxon>
    </lineage>
</organism>
<evidence type="ECO:0000313" key="6">
    <source>
        <dbReference type="EMBL" id="KAK0644627.1"/>
    </source>
</evidence>
<evidence type="ECO:0000256" key="2">
    <source>
        <dbReference type="ARBA" id="ARBA00022553"/>
    </source>
</evidence>
<protein>
    <recommendedName>
        <fullName evidence="5">AMP-binding enzyme C-terminal domain-containing protein</fullName>
    </recommendedName>
</protein>
<evidence type="ECO:0000259" key="5">
    <source>
        <dbReference type="Pfam" id="PF13193"/>
    </source>
</evidence>
<name>A0AA39Y255_9PEZI</name>
<dbReference type="SUPFAM" id="SSF56801">
    <property type="entry name" value="Acetyl-CoA synthetase-like"/>
    <property type="match status" value="1"/>
</dbReference>
<dbReference type="Gene3D" id="3.40.50.12780">
    <property type="entry name" value="N-terminal domain of ligase-like"/>
    <property type="match status" value="1"/>
</dbReference>
<dbReference type="Proteomes" id="UP001174936">
    <property type="component" value="Unassembled WGS sequence"/>
</dbReference>
<feature type="domain" description="AMP-binding enzyme C-terminal" evidence="5">
    <location>
        <begin position="315"/>
        <end position="377"/>
    </location>
</feature>
<dbReference type="InterPro" id="IPR045851">
    <property type="entry name" value="AMP-bd_C_sf"/>
</dbReference>
<dbReference type="EMBL" id="JAULSV010000005">
    <property type="protein sequence ID" value="KAK0644627.1"/>
    <property type="molecule type" value="Genomic_DNA"/>
</dbReference>
<dbReference type="Gene3D" id="3.30.300.30">
    <property type="match status" value="1"/>
</dbReference>
<dbReference type="PANTHER" id="PTHR45527">
    <property type="entry name" value="NONRIBOSOMAL PEPTIDE SYNTHETASE"/>
    <property type="match status" value="1"/>
</dbReference>
<evidence type="ECO:0000256" key="3">
    <source>
        <dbReference type="ARBA" id="ARBA00022598"/>
    </source>
</evidence>
<keyword evidence="7" id="KW-1185">Reference proteome</keyword>
<accession>A0AA39Y255</accession>
<dbReference type="GO" id="GO:0005737">
    <property type="term" value="C:cytoplasm"/>
    <property type="evidence" value="ECO:0007669"/>
    <property type="project" value="TreeGrafter"/>
</dbReference>
<keyword evidence="2" id="KW-0597">Phosphoprotein</keyword>
<dbReference type="Pfam" id="PF13193">
    <property type="entry name" value="AMP-binding_C"/>
    <property type="match status" value="1"/>
</dbReference>
<gene>
    <name evidence="6" type="ORF">B0T16DRAFT_460660</name>
</gene>